<name>E1QMF6_DESB2</name>
<dbReference type="AlphaFoldDB" id="E1QMF6"/>
<dbReference type="InterPro" id="IPR004184">
    <property type="entry name" value="PFL_dom"/>
</dbReference>
<dbReference type="eggNOG" id="COG1882">
    <property type="taxonomic scope" value="Bacteria"/>
</dbReference>
<feature type="domain" description="PFL" evidence="1">
    <location>
        <begin position="11"/>
        <end position="634"/>
    </location>
</feature>
<dbReference type="Pfam" id="PF02901">
    <property type="entry name" value="PFL-like"/>
    <property type="match status" value="2"/>
</dbReference>
<keyword evidence="2" id="KW-0012">Acyltransferase</keyword>
<evidence type="ECO:0000259" key="1">
    <source>
        <dbReference type="PROSITE" id="PS51554"/>
    </source>
</evidence>
<dbReference type="GO" id="GO:0008861">
    <property type="term" value="F:formate C-acetyltransferase activity"/>
    <property type="evidence" value="ECO:0007669"/>
    <property type="project" value="UniProtKB-EC"/>
</dbReference>
<keyword evidence="2" id="KW-0808">Transferase</keyword>
<dbReference type="EC" id="2.3.1.54" evidence="2"/>
<dbReference type="Proteomes" id="UP000009047">
    <property type="component" value="Chromosome"/>
</dbReference>
<protein>
    <submittedName>
        <fullName evidence="2">Formate C-acetyltransferase</fullName>
        <ecNumber evidence="2">2.3.1.54</ecNumber>
    </submittedName>
</protein>
<keyword evidence="3" id="KW-1185">Reference proteome</keyword>
<dbReference type="HOGENOM" id="CLU_009096_0_1_7"/>
<organism evidence="2 3">
    <name type="scientific">Desulfarculus baarsii (strain ATCC 33931 / DSM 2075 / LMG 7858 / VKM B-1802 / 2st14)</name>
    <dbReference type="NCBI Taxonomy" id="644282"/>
    <lineage>
        <taxon>Bacteria</taxon>
        <taxon>Pseudomonadati</taxon>
        <taxon>Thermodesulfobacteriota</taxon>
        <taxon>Desulfarculia</taxon>
        <taxon>Desulfarculales</taxon>
        <taxon>Desulfarculaceae</taxon>
        <taxon>Desulfarculus</taxon>
    </lineage>
</organism>
<dbReference type="GO" id="GO:0005829">
    <property type="term" value="C:cytosol"/>
    <property type="evidence" value="ECO:0007669"/>
    <property type="project" value="TreeGrafter"/>
</dbReference>
<accession>E1QMF6</accession>
<sequence length="720" mass="76253">MDQPWIGVTWDRFAAIKRQMLAEPVRLCPERALLLGRFRRRGGRGDLPPVLARAQAFAYLMRHKPPRIHDHELIVGAVGSFRRSVLVHPEFDALTRAQCLARGGDGRQAPLPLALADRLGVLAGQCGRRTARGRDLPPAQALWFDEADGGRFLPDFASFLRLGVDGLLASISGREGPFFEAARLVGQALTAHATRLAEEAERLARSSHEARAAELRQIARVCRKTPARPAETFHEALQALWLCYMGLELESPGLVSSLGRVDQYLYPYYVADLIAGRINAAQARELLLCLMAKAAEVTRWRPSHDEAPRPQALAVVLGGDDGAGGDGANELSRLIVEAATLAGLGSASLQIRLHAGSSPRFLRWALETTWQGGLSVSLACDEAVIASLTERGCGAADAAGYVPDARGGVAVPGVSFVWPGAACFNLPLCLELALNQGRCFGSKRRLGLATPPPAGMGGLGQVLDAFGRQMDFLLGRVVEGLRAARHGRRRWWAAPLASLLSDGCRQRGLDLAGGGARCDHGAIQGVGLADTADSLAALQTVVFENRQTSLSQLTAEMAAGFSKNFKLLGAILAAPKLGGGHPLPTAMARRVSGLFHECLSRRGQGEDAFWPGMNSGEGGRALGLRTGALPNGRLAGQPLTPGLSPAGEGGRSPLVALRAAMAVDNRALGDGGVVDIVLDLARGGGDDELEMLCRLAREHCLGGGMGLRLLAPPAPSRARS</sequence>
<dbReference type="InterPro" id="IPR051215">
    <property type="entry name" value="GRE"/>
</dbReference>
<proteinExistence type="predicted"/>
<evidence type="ECO:0000313" key="3">
    <source>
        <dbReference type="Proteomes" id="UP000009047"/>
    </source>
</evidence>
<reference evidence="2 3" key="1">
    <citation type="journal article" date="2010" name="Stand. Genomic Sci.">
        <title>Complete genome sequence of Desulfarculus baarsii type strain (2st14).</title>
        <authorList>
            <person name="Sun H."/>
            <person name="Spring S."/>
            <person name="Lapidus A."/>
            <person name="Davenport K."/>
            <person name="Del Rio T.G."/>
            <person name="Tice H."/>
            <person name="Nolan M."/>
            <person name="Copeland A."/>
            <person name="Cheng J.F."/>
            <person name="Lucas S."/>
            <person name="Tapia R."/>
            <person name="Goodwin L."/>
            <person name="Pitluck S."/>
            <person name="Ivanova N."/>
            <person name="Pagani I."/>
            <person name="Mavromatis K."/>
            <person name="Ovchinnikova G."/>
            <person name="Pati A."/>
            <person name="Chen A."/>
            <person name="Palaniappan K."/>
            <person name="Hauser L."/>
            <person name="Chang Y.J."/>
            <person name="Jeffries C.D."/>
            <person name="Detter J.C."/>
            <person name="Han C."/>
            <person name="Rohde M."/>
            <person name="Brambilla E."/>
            <person name="Goker M."/>
            <person name="Woyke T."/>
            <person name="Bristow J."/>
            <person name="Eisen J.A."/>
            <person name="Markowitz V."/>
            <person name="Hugenholtz P."/>
            <person name="Kyrpides N.C."/>
            <person name="Klenk H.P."/>
            <person name="Land M."/>
        </authorList>
    </citation>
    <scope>NUCLEOTIDE SEQUENCE [LARGE SCALE GENOMIC DNA]</scope>
    <source>
        <strain evidence="3">ATCC 33931 / DSM 2075 / LMG 7858 / VKM B-1802 / 2st14</strain>
    </source>
</reference>
<dbReference type="PROSITE" id="PS51554">
    <property type="entry name" value="PFL"/>
    <property type="match status" value="1"/>
</dbReference>
<dbReference type="STRING" id="644282.Deba_2846"/>
<dbReference type="PANTHER" id="PTHR43641:SF2">
    <property type="entry name" value="DEHYDRATASE YBIW-RELATED"/>
    <property type="match status" value="1"/>
</dbReference>
<dbReference type="KEGG" id="dbr:Deba_2846"/>
<dbReference type="SUPFAM" id="SSF51998">
    <property type="entry name" value="PFL-like glycyl radical enzymes"/>
    <property type="match status" value="1"/>
</dbReference>
<gene>
    <name evidence="2" type="ordered locus">Deba_2846</name>
</gene>
<dbReference type="EMBL" id="CP002085">
    <property type="protein sequence ID" value="ADK86199.1"/>
    <property type="molecule type" value="Genomic_DNA"/>
</dbReference>
<evidence type="ECO:0000313" key="2">
    <source>
        <dbReference type="EMBL" id="ADK86199.1"/>
    </source>
</evidence>
<dbReference type="PANTHER" id="PTHR43641">
    <property type="entry name" value="FORMATE ACETYLTRANSFERASE 3-RELATED"/>
    <property type="match status" value="1"/>
</dbReference>
<dbReference type="Gene3D" id="3.20.70.20">
    <property type="match status" value="1"/>
</dbReference>